<name>A0A369JV20_HYPMA</name>
<evidence type="ECO:0000313" key="2">
    <source>
        <dbReference type="Proteomes" id="UP000076154"/>
    </source>
</evidence>
<keyword evidence="2" id="KW-1185">Reference proteome</keyword>
<dbReference type="Proteomes" id="UP000076154">
    <property type="component" value="Unassembled WGS sequence"/>
</dbReference>
<comment type="caution">
    <text evidence="1">The sequence shown here is derived from an EMBL/GenBank/DDBJ whole genome shotgun (WGS) entry which is preliminary data.</text>
</comment>
<gene>
    <name evidence="1" type="ORF">Hypma_006164</name>
</gene>
<sequence length="86" mass="9545">MRVDGSHRQDARSFFNTSNMPSHWLGIVIETLISCQVMYALASALQLQIDVDCELTPDGELKSVLAWCFGVQWATTNHAVMAKSDS</sequence>
<protein>
    <submittedName>
        <fullName evidence="1">Uncharacterized protein</fullName>
    </submittedName>
</protein>
<dbReference type="AlphaFoldDB" id="A0A369JV20"/>
<dbReference type="EMBL" id="LUEZ02000040">
    <property type="protein sequence ID" value="RDB25628.1"/>
    <property type="molecule type" value="Genomic_DNA"/>
</dbReference>
<dbReference type="InParanoid" id="A0A369JV20"/>
<reference evidence="1" key="1">
    <citation type="submission" date="2018-04" db="EMBL/GenBank/DDBJ databases">
        <title>Whole genome sequencing of Hypsizygus marmoreus.</title>
        <authorList>
            <person name="Choi I.-G."/>
            <person name="Min B."/>
            <person name="Kim J.-G."/>
            <person name="Kim S."/>
            <person name="Oh Y.-L."/>
            <person name="Kong W.-S."/>
            <person name="Park H."/>
            <person name="Jeong J."/>
            <person name="Song E.-S."/>
        </authorList>
    </citation>
    <scope>NUCLEOTIDE SEQUENCE [LARGE SCALE GENOMIC DNA]</scope>
    <source>
        <strain evidence="1">51987-8</strain>
    </source>
</reference>
<accession>A0A369JV20</accession>
<evidence type="ECO:0000313" key="1">
    <source>
        <dbReference type="EMBL" id="RDB25628.1"/>
    </source>
</evidence>
<organism evidence="1 2">
    <name type="scientific">Hypsizygus marmoreus</name>
    <name type="common">White beech mushroom</name>
    <name type="synonym">Agaricus marmoreus</name>
    <dbReference type="NCBI Taxonomy" id="39966"/>
    <lineage>
        <taxon>Eukaryota</taxon>
        <taxon>Fungi</taxon>
        <taxon>Dikarya</taxon>
        <taxon>Basidiomycota</taxon>
        <taxon>Agaricomycotina</taxon>
        <taxon>Agaricomycetes</taxon>
        <taxon>Agaricomycetidae</taxon>
        <taxon>Agaricales</taxon>
        <taxon>Tricholomatineae</taxon>
        <taxon>Lyophyllaceae</taxon>
        <taxon>Hypsizygus</taxon>
    </lineage>
</organism>
<proteinExistence type="predicted"/>